<dbReference type="PRINTS" id="PR00975">
    <property type="entry name" value="RIBOSOMALS19"/>
</dbReference>
<dbReference type="GO" id="GO:0022627">
    <property type="term" value="C:cytosolic small ribosomal subunit"/>
    <property type="evidence" value="ECO:0007669"/>
    <property type="project" value="TreeGrafter"/>
</dbReference>
<dbReference type="SUPFAM" id="SSF54570">
    <property type="entry name" value="Ribosomal protein S19"/>
    <property type="match status" value="1"/>
</dbReference>
<organism evidence="4">
    <name type="scientific">bioreactor metagenome</name>
    <dbReference type="NCBI Taxonomy" id="1076179"/>
    <lineage>
        <taxon>unclassified sequences</taxon>
        <taxon>metagenomes</taxon>
        <taxon>ecological metagenomes</taxon>
    </lineage>
</organism>
<reference evidence="4" key="1">
    <citation type="submission" date="2019-08" db="EMBL/GenBank/DDBJ databases">
        <authorList>
            <person name="Kucharzyk K."/>
            <person name="Murdoch R.W."/>
            <person name="Higgins S."/>
            <person name="Loffler F."/>
        </authorList>
    </citation>
    <scope>NUCLEOTIDE SEQUENCE</scope>
</reference>
<dbReference type="GO" id="GO:0006412">
    <property type="term" value="P:translation"/>
    <property type="evidence" value="ECO:0007669"/>
    <property type="project" value="InterPro"/>
</dbReference>
<dbReference type="EMBL" id="VSSQ01000067">
    <property type="protein sequence ID" value="MPL72683.1"/>
    <property type="molecule type" value="Genomic_DNA"/>
</dbReference>
<dbReference type="PIRSF" id="PIRSF002144">
    <property type="entry name" value="Ribosomal_S19"/>
    <property type="match status" value="1"/>
</dbReference>
<comment type="similarity">
    <text evidence="1">Belongs to the universal ribosomal protein uS19 family.</text>
</comment>
<dbReference type="InterPro" id="IPR002222">
    <property type="entry name" value="Ribosomal_uS19"/>
</dbReference>
<evidence type="ECO:0000256" key="1">
    <source>
        <dbReference type="ARBA" id="ARBA00007345"/>
    </source>
</evidence>
<name>A0A644U0E1_9ZZZZ</name>
<sequence>MAKKTTKRMPKRREEYTYHGYNIEQLKAMSMDELLAIMPSGARRKVLRGFTRDEEDVRAKIAEGDGVRTHSRSMIILPEMVGKNVAIYSGKEFVNVEIPVEGIFHYFGEFALTRKKVTHGSAGIGATKSSKYVPLK</sequence>
<dbReference type="GO" id="GO:0003735">
    <property type="term" value="F:structural constituent of ribosome"/>
    <property type="evidence" value="ECO:0007669"/>
    <property type="project" value="InterPro"/>
</dbReference>
<dbReference type="AlphaFoldDB" id="A0A644U0E1"/>
<proteinExistence type="inferred from homology"/>
<protein>
    <submittedName>
        <fullName evidence="4">30S ribosomal protein S19</fullName>
    </submittedName>
</protein>
<evidence type="ECO:0000256" key="2">
    <source>
        <dbReference type="ARBA" id="ARBA00022980"/>
    </source>
</evidence>
<dbReference type="PANTHER" id="PTHR11880:SF2">
    <property type="entry name" value="SMALL RIBOSOMAL SUBUNIT PROTEIN US19"/>
    <property type="match status" value="1"/>
</dbReference>
<accession>A0A644U0E1</accession>
<dbReference type="GO" id="GO:0000028">
    <property type="term" value="P:ribosomal small subunit assembly"/>
    <property type="evidence" value="ECO:0007669"/>
    <property type="project" value="TreeGrafter"/>
</dbReference>
<evidence type="ECO:0000313" key="4">
    <source>
        <dbReference type="EMBL" id="MPL72683.1"/>
    </source>
</evidence>
<dbReference type="Pfam" id="PF00203">
    <property type="entry name" value="Ribosomal_S19"/>
    <property type="match status" value="1"/>
</dbReference>
<keyword evidence="3" id="KW-0687">Ribonucleoprotein</keyword>
<dbReference type="InterPro" id="IPR005713">
    <property type="entry name" value="Ribosomal_uS19_euk/arc"/>
</dbReference>
<dbReference type="InterPro" id="IPR023575">
    <property type="entry name" value="Ribosomal_uS19_SF"/>
</dbReference>
<dbReference type="HAMAP" id="MF_00531">
    <property type="entry name" value="Ribosomal_uS19"/>
    <property type="match status" value="1"/>
</dbReference>
<dbReference type="Gene3D" id="3.30.860.10">
    <property type="entry name" value="30s Ribosomal Protein S19, Chain A"/>
    <property type="match status" value="1"/>
</dbReference>
<gene>
    <name evidence="4" type="primary">rpsS_7</name>
    <name evidence="4" type="ORF">SDC9_18471</name>
</gene>
<dbReference type="NCBIfam" id="TIGR01025">
    <property type="entry name" value="uS19_arch"/>
    <property type="match status" value="1"/>
</dbReference>
<evidence type="ECO:0000256" key="3">
    <source>
        <dbReference type="ARBA" id="ARBA00023274"/>
    </source>
</evidence>
<comment type="caution">
    <text evidence="4">The sequence shown here is derived from an EMBL/GenBank/DDBJ whole genome shotgun (WGS) entry which is preliminary data.</text>
</comment>
<dbReference type="NCBIfam" id="NF003121">
    <property type="entry name" value="PRK04038.1"/>
    <property type="match status" value="1"/>
</dbReference>
<keyword evidence="2 4" id="KW-0689">Ribosomal protein</keyword>
<dbReference type="PANTHER" id="PTHR11880">
    <property type="entry name" value="RIBOSOMAL PROTEIN S19P FAMILY MEMBER"/>
    <property type="match status" value="1"/>
</dbReference>